<organism evidence="2 3">
    <name type="scientific">Basidiobolus meristosporus CBS 931.73</name>
    <dbReference type="NCBI Taxonomy" id="1314790"/>
    <lineage>
        <taxon>Eukaryota</taxon>
        <taxon>Fungi</taxon>
        <taxon>Fungi incertae sedis</taxon>
        <taxon>Zoopagomycota</taxon>
        <taxon>Entomophthoromycotina</taxon>
        <taxon>Basidiobolomycetes</taxon>
        <taxon>Basidiobolales</taxon>
        <taxon>Basidiobolaceae</taxon>
        <taxon>Basidiobolus</taxon>
    </lineage>
</organism>
<sequence>MSSRFTILVLEDNLVMLGAAEESAGCVLRGCLMLDLSETTKLKTVRLSFEGKVKLSSHKSSCDIGSHQELLISHAWTFLDTADKPTKLAAGKYKYNFELPLKSELPPSMQVEGGAIEYKLKGVAEKAGLFGNLTAEKKIHIHRLFSLWSFSQTHASSKGTCKDRFDYELTISKNFFHPKESIDITVSIDPLITGLRVKNVCWGIVQNTSYHVPSKGDFGPWGKVITRVSHKTQVPVGDDFQKTWSLAIPDKKIMSYDGQSSFIKVEHRITAKIEILDAYGARSKIRTSLPVVIVPELSSQYNAPPRYSRAAITLPSYMEAMLPDCERAY</sequence>
<evidence type="ECO:0000259" key="1">
    <source>
        <dbReference type="SMART" id="SM01017"/>
    </source>
</evidence>
<feature type="domain" description="Arrestin C-terminal-like" evidence="1">
    <location>
        <begin position="161"/>
        <end position="296"/>
    </location>
</feature>
<protein>
    <recommendedName>
        <fullName evidence="1">Arrestin C-terminal-like domain-containing protein</fullName>
    </recommendedName>
</protein>
<comment type="caution">
    <text evidence="2">The sequence shown here is derived from an EMBL/GenBank/DDBJ whole genome shotgun (WGS) entry which is preliminary data.</text>
</comment>
<dbReference type="GO" id="GO:0030674">
    <property type="term" value="F:protein-macromolecule adaptor activity"/>
    <property type="evidence" value="ECO:0007669"/>
    <property type="project" value="TreeGrafter"/>
</dbReference>
<dbReference type="EMBL" id="MCFE01000348">
    <property type="protein sequence ID" value="ORX91001.1"/>
    <property type="molecule type" value="Genomic_DNA"/>
</dbReference>
<reference evidence="2 3" key="1">
    <citation type="submission" date="2016-07" db="EMBL/GenBank/DDBJ databases">
        <title>Pervasive Adenine N6-methylation of Active Genes in Fungi.</title>
        <authorList>
            <consortium name="DOE Joint Genome Institute"/>
            <person name="Mondo S.J."/>
            <person name="Dannebaum R.O."/>
            <person name="Kuo R.C."/>
            <person name="Labutti K."/>
            <person name="Haridas S."/>
            <person name="Kuo A."/>
            <person name="Salamov A."/>
            <person name="Ahrendt S.R."/>
            <person name="Lipzen A."/>
            <person name="Sullivan W."/>
            <person name="Andreopoulos W.B."/>
            <person name="Clum A."/>
            <person name="Lindquist E."/>
            <person name="Daum C."/>
            <person name="Ramamoorthy G.K."/>
            <person name="Gryganskyi A."/>
            <person name="Culley D."/>
            <person name="Magnuson J.K."/>
            <person name="James T.Y."/>
            <person name="O'Malley M.A."/>
            <person name="Stajich J.E."/>
            <person name="Spatafora J.W."/>
            <person name="Visel A."/>
            <person name="Grigoriev I.V."/>
        </authorList>
    </citation>
    <scope>NUCLEOTIDE SEQUENCE [LARGE SCALE GENOMIC DNA]</scope>
    <source>
        <strain evidence="2 3">CBS 931.73</strain>
    </source>
</reference>
<evidence type="ECO:0000313" key="2">
    <source>
        <dbReference type="EMBL" id="ORX91001.1"/>
    </source>
</evidence>
<dbReference type="Pfam" id="PF02752">
    <property type="entry name" value="Arrestin_C"/>
    <property type="match status" value="1"/>
</dbReference>
<dbReference type="SUPFAM" id="SSF81296">
    <property type="entry name" value="E set domains"/>
    <property type="match status" value="1"/>
</dbReference>
<dbReference type="STRING" id="1314790.A0A1Y1XZ37"/>
<dbReference type="InterPro" id="IPR050357">
    <property type="entry name" value="Arrestin_domain-protein"/>
</dbReference>
<dbReference type="GO" id="GO:0005829">
    <property type="term" value="C:cytosol"/>
    <property type="evidence" value="ECO:0007669"/>
    <property type="project" value="TreeGrafter"/>
</dbReference>
<dbReference type="Pfam" id="PF00339">
    <property type="entry name" value="Arrestin_N"/>
    <property type="match status" value="1"/>
</dbReference>
<evidence type="ECO:0000313" key="3">
    <source>
        <dbReference type="Proteomes" id="UP000193498"/>
    </source>
</evidence>
<dbReference type="Proteomes" id="UP000193498">
    <property type="component" value="Unassembled WGS sequence"/>
</dbReference>
<dbReference type="GO" id="GO:0070086">
    <property type="term" value="P:ubiquitin-dependent endocytosis"/>
    <property type="evidence" value="ECO:0007669"/>
    <property type="project" value="TreeGrafter"/>
</dbReference>
<dbReference type="Gene3D" id="2.60.40.640">
    <property type="match status" value="2"/>
</dbReference>
<dbReference type="InParanoid" id="A0A1Y1XZ37"/>
<dbReference type="AlphaFoldDB" id="A0A1Y1XZ37"/>
<dbReference type="PANTHER" id="PTHR11188:SF17">
    <property type="entry name" value="FI21816P1"/>
    <property type="match status" value="1"/>
</dbReference>
<dbReference type="GO" id="GO:0031625">
    <property type="term" value="F:ubiquitin protein ligase binding"/>
    <property type="evidence" value="ECO:0007669"/>
    <property type="project" value="TreeGrafter"/>
</dbReference>
<name>A0A1Y1XZ37_9FUNG</name>
<accession>A0A1Y1XZ37</accession>
<gene>
    <name evidence="2" type="ORF">K493DRAFT_339630</name>
</gene>
<dbReference type="GO" id="GO:0005886">
    <property type="term" value="C:plasma membrane"/>
    <property type="evidence" value="ECO:0007669"/>
    <property type="project" value="TreeGrafter"/>
</dbReference>
<dbReference type="InterPro" id="IPR014752">
    <property type="entry name" value="Arrestin-like_C"/>
</dbReference>
<dbReference type="InterPro" id="IPR014756">
    <property type="entry name" value="Ig_E-set"/>
</dbReference>
<proteinExistence type="predicted"/>
<dbReference type="InterPro" id="IPR011022">
    <property type="entry name" value="Arrestin_C-like"/>
</dbReference>
<dbReference type="OrthoDB" id="2333384at2759"/>
<keyword evidence="3" id="KW-1185">Reference proteome</keyword>
<dbReference type="PANTHER" id="PTHR11188">
    <property type="entry name" value="ARRESTIN DOMAIN CONTAINING PROTEIN"/>
    <property type="match status" value="1"/>
</dbReference>
<dbReference type="SMART" id="SM01017">
    <property type="entry name" value="Arrestin_C"/>
    <property type="match status" value="1"/>
</dbReference>
<dbReference type="InterPro" id="IPR011021">
    <property type="entry name" value="Arrestin-like_N"/>
</dbReference>